<evidence type="ECO:0000256" key="1">
    <source>
        <dbReference type="ARBA" id="ARBA00004651"/>
    </source>
</evidence>
<feature type="transmembrane region" description="Helical" evidence="8">
    <location>
        <begin position="111"/>
        <end position="131"/>
    </location>
</feature>
<keyword evidence="3" id="KW-0813">Transport</keyword>
<dbReference type="AlphaFoldDB" id="A0A4R6BTK1"/>
<feature type="transmembrane region" description="Helical" evidence="8">
    <location>
        <begin position="143"/>
        <end position="162"/>
    </location>
</feature>
<dbReference type="EMBL" id="SCWB01000012">
    <property type="protein sequence ID" value="TDM07949.1"/>
    <property type="molecule type" value="Genomic_DNA"/>
</dbReference>
<feature type="transmembrane region" description="Helical" evidence="8">
    <location>
        <begin position="361"/>
        <end position="380"/>
    </location>
</feature>
<organism evidence="10 11">
    <name type="scientific">Macrococcus lamae</name>
    <dbReference type="NCBI Taxonomy" id="198484"/>
    <lineage>
        <taxon>Bacteria</taxon>
        <taxon>Bacillati</taxon>
        <taxon>Bacillota</taxon>
        <taxon>Bacilli</taxon>
        <taxon>Bacillales</taxon>
        <taxon>Staphylococcaceae</taxon>
        <taxon>Macrococcus</taxon>
    </lineage>
</organism>
<dbReference type="RefSeq" id="WP_133444153.1">
    <property type="nucleotide sequence ID" value="NZ_SCWB01000012.1"/>
</dbReference>
<dbReference type="OrthoDB" id="2412976at2"/>
<evidence type="ECO:0000256" key="8">
    <source>
        <dbReference type="SAM" id="Phobius"/>
    </source>
</evidence>
<feature type="transmembrane region" description="Helical" evidence="8">
    <location>
        <begin position="431"/>
        <end position="453"/>
    </location>
</feature>
<dbReference type="GO" id="GO:0022857">
    <property type="term" value="F:transmembrane transporter activity"/>
    <property type="evidence" value="ECO:0007669"/>
    <property type="project" value="InterPro"/>
</dbReference>
<feature type="domain" description="Major facilitator superfamily (MFS) profile" evidence="9">
    <location>
        <begin position="12"/>
        <end position="461"/>
    </location>
</feature>
<evidence type="ECO:0000259" key="9">
    <source>
        <dbReference type="PROSITE" id="PS50850"/>
    </source>
</evidence>
<proteinExistence type="inferred from homology"/>
<comment type="subcellular location">
    <subcellularLocation>
        <location evidence="1">Cell membrane</location>
        <topology evidence="1">Multi-pass membrane protein</topology>
    </subcellularLocation>
</comment>
<dbReference type="Gene3D" id="1.20.1720.10">
    <property type="entry name" value="Multidrug resistance protein D"/>
    <property type="match status" value="1"/>
</dbReference>
<dbReference type="PANTHER" id="PTHR42718:SF9">
    <property type="entry name" value="MAJOR FACILITATOR SUPERFAMILY MULTIDRUG TRANSPORTER MFSC"/>
    <property type="match status" value="1"/>
</dbReference>
<feature type="transmembrane region" description="Helical" evidence="8">
    <location>
        <begin position="273"/>
        <end position="295"/>
    </location>
</feature>
<evidence type="ECO:0000256" key="2">
    <source>
        <dbReference type="ARBA" id="ARBA00007520"/>
    </source>
</evidence>
<evidence type="ECO:0000313" key="11">
    <source>
        <dbReference type="Proteomes" id="UP000294802"/>
    </source>
</evidence>
<feature type="transmembrane region" description="Helical" evidence="8">
    <location>
        <begin position="401"/>
        <end position="425"/>
    </location>
</feature>
<comment type="caution">
    <text evidence="10">The sequence shown here is derived from an EMBL/GenBank/DDBJ whole genome shotgun (WGS) entry which is preliminary data.</text>
</comment>
<reference evidence="10 11" key="1">
    <citation type="submission" date="2019-01" db="EMBL/GenBank/DDBJ databases">
        <title>Draft genome sequences of the type strains of six Macrococcus species.</title>
        <authorList>
            <person name="Mazhar S."/>
            <person name="Altermann E."/>
            <person name="Hill C."/>
            <person name="Mcauliffe O."/>
        </authorList>
    </citation>
    <scope>NUCLEOTIDE SEQUENCE [LARGE SCALE GENOMIC DNA]</scope>
    <source>
        <strain evidence="10 11">CCM4815</strain>
    </source>
</reference>
<dbReference type="Gene3D" id="1.20.1250.20">
    <property type="entry name" value="MFS general substrate transporter like domains"/>
    <property type="match status" value="1"/>
</dbReference>
<feature type="transmembrane region" description="Helical" evidence="8">
    <location>
        <begin position="50"/>
        <end position="70"/>
    </location>
</feature>
<feature type="transmembrane region" description="Helical" evidence="8">
    <location>
        <begin position="201"/>
        <end position="222"/>
    </location>
</feature>
<dbReference type="GO" id="GO:0005886">
    <property type="term" value="C:plasma membrane"/>
    <property type="evidence" value="ECO:0007669"/>
    <property type="project" value="UniProtKB-SubCell"/>
</dbReference>
<evidence type="ECO:0000256" key="3">
    <source>
        <dbReference type="ARBA" id="ARBA00022448"/>
    </source>
</evidence>
<dbReference type="InterPro" id="IPR036259">
    <property type="entry name" value="MFS_trans_sf"/>
</dbReference>
<evidence type="ECO:0000313" key="10">
    <source>
        <dbReference type="EMBL" id="TDM07949.1"/>
    </source>
</evidence>
<sequence length="466" mass="50166">MKTLPQKLDNRSGNLIILGVVLSILTYWLFAQTFLNLSNDLQNTFHTTQGVLNLAISLTSLITGIFMVASGNLSDRIGPAKMIFIGIILSIVGSLLVILTTNEYIMLTGRVIQGFSAASLMPSTISLFSLLFEGDKRRNALSWWSIGAFGGTGFASLFAGLISTYFDWQLVFIISIAFAVLGLILLIRLKNIELPKIDSSGRFDLIGLLLFTIVLAALSILITQGNTMGWLSIPALAMMAIVILGAIIFYIYEQKQTTPFIDFSLFGNKSYTGVVASNFLLNMSVGSIAVFNIFAQSNLGLSPFQSGIVTLPYVIFLLLLVKVGEQSIKKYGAKQALVMAPLLLAVGVALMSLTFLHGWTYIIVAAVGFVFFGAGVGLFATPALDTAISSLPKDKTGIASAIFKMASTLGQGFGIAILVSLFTIFKGQMGIEWGALTTFGINFVIVILAALFAKAFIPKKLYKDVS</sequence>
<dbReference type="SUPFAM" id="SSF103473">
    <property type="entry name" value="MFS general substrate transporter"/>
    <property type="match status" value="1"/>
</dbReference>
<dbReference type="CDD" id="cd17321">
    <property type="entry name" value="MFS_MMR_MDR_like"/>
    <property type="match status" value="1"/>
</dbReference>
<evidence type="ECO:0000256" key="6">
    <source>
        <dbReference type="ARBA" id="ARBA00023136"/>
    </source>
</evidence>
<dbReference type="PROSITE" id="PS50850">
    <property type="entry name" value="MFS"/>
    <property type="match status" value="1"/>
</dbReference>
<dbReference type="PANTHER" id="PTHR42718">
    <property type="entry name" value="MAJOR FACILITATOR SUPERFAMILY MULTIDRUG TRANSPORTER MFSC"/>
    <property type="match status" value="1"/>
</dbReference>
<evidence type="ECO:0000256" key="7">
    <source>
        <dbReference type="ARBA" id="ARBA00040594"/>
    </source>
</evidence>
<feature type="transmembrane region" description="Helical" evidence="8">
    <location>
        <begin position="82"/>
        <end position="99"/>
    </location>
</feature>
<feature type="transmembrane region" description="Helical" evidence="8">
    <location>
        <begin position="168"/>
        <end position="189"/>
    </location>
</feature>
<keyword evidence="4 8" id="KW-0812">Transmembrane</keyword>
<feature type="transmembrane region" description="Helical" evidence="8">
    <location>
        <begin position="228"/>
        <end position="252"/>
    </location>
</feature>
<gene>
    <name evidence="10" type="ORF">ERX29_07815</name>
</gene>
<feature type="transmembrane region" description="Helical" evidence="8">
    <location>
        <begin position="307"/>
        <end position="324"/>
    </location>
</feature>
<comment type="similarity">
    <text evidence="2">Belongs to the major facilitator superfamily. TCR/Tet family.</text>
</comment>
<evidence type="ECO:0000256" key="4">
    <source>
        <dbReference type="ARBA" id="ARBA00022692"/>
    </source>
</evidence>
<dbReference type="InterPro" id="IPR011701">
    <property type="entry name" value="MFS"/>
</dbReference>
<keyword evidence="11" id="KW-1185">Reference proteome</keyword>
<name>A0A4R6BTK1_9STAP</name>
<dbReference type="Pfam" id="PF07690">
    <property type="entry name" value="MFS_1"/>
    <property type="match status" value="1"/>
</dbReference>
<dbReference type="Proteomes" id="UP000294802">
    <property type="component" value="Unassembled WGS sequence"/>
</dbReference>
<feature type="transmembrane region" description="Helical" evidence="8">
    <location>
        <begin position="12"/>
        <end position="30"/>
    </location>
</feature>
<protein>
    <recommendedName>
        <fullName evidence="7">Quinolone resistance protein NorB</fullName>
    </recommendedName>
</protein>
<dbReference type="InterPro" id="IPR020846">
    <property type="entry name" value="MFS_dom"/>
</dbReference>
<feature type="transmembrane region" description="Helical" evidence="8">
    <location>
        <begin position="336"/>
        <end position="355"/>
    </location>
</feature>
<evidence type="ECO:0000256" key="5">
    <source>
        <dbReference type="ARBA" id="ARBA00022989"/>
    </source>
</evidence>
<keyword evidence="6 8" id="KW-0472">Membrane</keyword>
<keyword evidence="5 8" id="KW-1133">Transmembrane helix</keyword>
<accession>A0A4R6BTK1</accession>